<evidence type="ECO:0000313" key="2">
    <source>
        <dbReference type="Proteomes" id="UP000567293"/>
    </source>
</evidence>
<reference evidence="1" key="1">
    <citation type="submission" date="2020-06" db="EMBL/GenBank/DDBJ databases">
        <title>Legume-microbial interactions unlock mineral nutrients during tropical forest succession.</title>
        <authorList>
            <person name="Epihov D.Z."/>
        </authorList>
    </citation>
    <scope>NUCLEOTIDE SEQUENCE [LARGE SCALE GENOMIC DNA]</scope>
    <source>
        <strain evidence="1">Pan2503</strain>
    </source>
</reference>
<evidence type="ECO:0000313" key="1">
    <source>
        <dbReference type="EMBL" id="MBA0086668.1"/>
    </source>
</evidence>
<keyword evidence="2" id="KW-1185">Reference proteome</keyword>
<proteinExistence type="predicted"/>
<name>A0A7V8SY42_9BACT</name>
<dbReference type="EMBL" id="JACDQQ010001624">
    <property type="protein sequence ID" value="MBA0086668.1"/>
    <property type="molecule type" value="Genomic_DNA"/>
</dbReference>
<gene>
    <name evidence="1" type="ORF">HRJ53_16930</name>
</gene>
<organism evidence="1 2">
    <name type="scientific">Candidatus Acidiferrum panamense</name>
    <dbReference type="NCBI Taxonomy" id="2741543"/>
    <lineage>
        <taxon>Bacteria</taxon>
        <taxon>Pseudomonadati</taxon>
        <taxon>Acidobacteriota</taxon>
        <taxon>Terriglobia</taxon>
        <taxon>Candidatus Acidiferrales</taxon>
        <taxon>Candidatus Acidiferrum</taxon>
    </lineage>
</organism>
<comment type="caution">
    <text evidence="1">The sequence shown here is derived from an EMBL/GenBank/DDBJ whole genome shotgun (WGS) entry which is preliminary data.</text>
</comment>
<dbReference type="AlphaFoldDB" id="A0A7V8SY42"/>
<protein>
    <submittedName>
        <fullName evidence="1">Uncharacterized protein</fullName>
    </submittedName>
</protein>
<dbReference type="Proteomes" id="UP000567293">
    <property type="component" value="Unassembled WGS sequence"/>
</dbReference>
<accession>A0A7V8SY42</accession>
<feature type="non-terminal residue" evidence="1">
    <location>
        <position position="1"/>
    </location>
</feature>
<sequence>ESGNNPARCLPLGVPGSDLLNYAPFKIIQAPGEIVILYEVDNQHRQIYTDGRKFPVDPQPMWLGYSVGHWEGDTLVVDSTGFNELGRLDGFGHPRSEALRIQERFHRRDFGHIDLEVTVDDPKMYLKPFTVRVTEVLIPDSDVLENICNENEKDRAHLPSKPEGYQERKR</sequence>